<evidence type="ECO:0000313" key="4">
    <source>
        <dbReference type="Proteomes" id="UP000295793"/>
    </source>
</evidence>
<dbReference type="GO" id="GO:0003677">
    <property type="term" value="F:DNA binding"/>
    <property type="evidence" value="ECO:0007669"/>
    <property type="project" value="InterPro"/>
</dbReference>
<feature type="domain" description="Tyr recombinase" evidence="2">
    <location>
        <begin position="171"/>
        <end position="410"/>
    </location>
</feature>
<dbReference type="InterPro" id="IPR013762">
    <property type="entry name" value="Integrase-like_cat_sf"/>
</dbReference>
<dbReference type="GO" id="GO:0015074">
    <property type="term" value="P:DNA integration"/>
    <property type="evidence" value="ECO:0007669"/>
    <property type="project" value="InterPro"/>
</dbReference>
<organism evidence="3 4">
    <name type="scientific">Reinekea marinisedimentorum</name>
    <dbReference type="NCBI Taxonomy" id="230495"/>
    <lineage>
        <taxon>Bacteria</taxon>
        <taxon>Pseudomonadati</taxon>
        <taxon>Pseudomonadota</taxon>
        <taxon>Gammaproteobacteria</taxon>
        <taxon>Oceanospirillales</taxon>
        <taxon>Saccharospirillaceae</taxon>
        <taxon>Reinekea</taxon>
    </lineage>
</organism>
<sequence length="424" mass="49459">MAEQLDSSPLGFRIQRFLSGDKVRFLVQRDSDKSIPLALSILEAHLSYKTDSHNSVYDNLYCLTFLYAWADKFNIDIDKTTLKGDFLKPAQVNHFSFWLKNRGKRTRNKGPISVQVINRVLTYCKGFFVFFATQCAEMVETGIERAIKHKSYLDYIDHQFSDQKVKERVKRVADDLSEEDIYLIEDYLRPDKRVKNCPKVSKAQVVRDYLFWRFAIEFGLREGEILALRLEDLPTRQSNSIKIVRIEDRGSDYIDPRGQYAPRPKTLSRELGFVLSNSPIPHLINEYTTKYRKRKVLKHGRKVFEWIMDKPAFLLLSHQHDRGDPLSVAAAQDIADDIRVNTGTSFRWHLARHAFFNRAYSGLLEIKDKDPTQHDARLEDLVYWGGWQSSDSLQIYVNRARRNRAETALSIYGSRQNWGALNHE</sequence>
<dbReference type="EMBL" id="SLZR01000010">
    <property type="protein sequence ID" value="TCS40088.1"/>
    <property type="molecule type" value="Genomic_DNA"/>
</dbReference>
<dbReference type="AlphaFoldDB" id="A0A4R3I2R8"/>
<dbReference type="SUPFAM" id="SSF56349">
    <property type="entry name" value="DNA breaking-rejoining enzymes"/>
    <property type="match status" value="1"/>
</dbReference>
<name>A0A4R3I2R8_9GAMM</name>
<reference evidence="3 4" key="1">
    <citation type="submission" date="2019-03" db="EMBL/GenBank/DDBJ databases">
        <title>Genomic Encyclopedia of Archaeal and Bacterial Type Strains, Phase II (KMG-II): from individual species to whole genera.</title>
        <authorList>
            <person name="Goeker M."/>
        </authorList>
    </citation>
    <scope>NUCLEOTIDE SEQUENCE [LARGE SCALE GENOMIC DNA]</scope>
    <source>
        <strain evidence="3 4">DSM 15388</strain>
    </source>
</reference>
<dbReference type="RefSeq" id="WP_132701986.1">
    <property type="nucleotide sequence ID" value="NZ_SLZR01000010.1"/>
</dbReference>
<gene>
    <name evidence="3" type="ORF">BCF53_1104</name>
</gene>
<dbReference type="CDD" id="cd00397">
    <property type="entry name" value="DNA_BRE_C"/>
    <property type="match status" value="1"/>
</dbReference>
<evidence type="ECO:0000256" key="1">
    <source>
        <dbReference type="ARBA" id="ARBA00023172"/>
    </source>
</evidence>
<dbReference type="InterPro" id="IPR002104">
    <property type="entry name" value="Integrase_catalytic"/>
</dbReference>
<comment type="caution">
    <text evidence="3">The sequence shown here is derived from an EMBL/GenBank/DDBJ whole genome shotgun (WGS) entry which is preliminary data.</text>
</comment>
<dbReference type="GO" id="GO:0006310">
    <property type="term" value="P:DNA recombination"/>
    <property type="evidence" value="ECO:0007669"/>
    <property type="project" value="UniProtKB-KW"/>
</dbReference>
<protein>
    <recommendedName>
        <fullName evidence="2">Tyr recombinase domain-containing protein</fullName>
    </recommendedName>
</protein>
<dbReference type="Proteomes" id="UP000295793">
    <property type="component" value="Unassembled WGS sequence"/>
</dbReference>
<dbReference type="OrthoDB" id="6931374at2"/>
<dbReference type="InterPro" id="IPR011010">
    <property type="entry name" value="DNA_brk_join_enz"/>
</dbReference>
<accession>A0A4R3I2R8</accession>
<keyword evidence="1" id="KW-0233">DNA recombination</keyword>
<proteinExistence type="predicted"/>
<dbReference type="Gene3D" id="1.10.443.10">
    <property type="entry name" value="Intergrase catalytic core"/>
    <property type="match status" value="1"/>
</dbReference>
<dbReference type="PROSITE" id="PS51898">
    <property type="entry name" value="TYR_RECOMBINASE"/>
    <property type="match status" value="1"/>
</dbReference>
<evidence type="ECO:0000259" key="2">
    <source>
        <dbReference type="PROSITE" id="PS51898"/>
    </source>
</evidence>
<evidence type="ECO:0000313" key="3">
    <source>
        <dbReference type="EMBL" id="TCS40088.1"/>
    </source>
</evidence>
<keyword evidence="4" id="KW-1185">Reference proteome</keyword>